<proteinExistence type="inferred from homology"/>
<evidence type="ECO:0000313" key="2">
    <source>
        <dbReference type="EMBL" id="MDC7717637.1"/>
    </source>
</evidence>
<dbReference type="SUPFAM" id="SSF82657">
    <property type="entry name" value="BolA-like"/>
    <property type="match status" value="1"/>
</dbReference>
<dbReference type="Gene3D" id="3.30.300.90">
    <property type="entry name" value="BolA-like"/>
    <property type="match status" value="1"/>
</dbReference>
<name>A0ABT5IYL0_9NEIS</name>
<keyword evidence="3" id="KW-1185">Reference proteome</keyword>
<sequence length="86" mass="9251">MSIINTMQTRLAVLAPSHLDIQDDSAAHAGHAGASSGGHYDLLIVSAAFNGKNRVQRQRLVYQALGDLMQNGIHALAMRTLTPEEL</sequence>
<dbReference type="Proteomes" id="UP001219956">
    <property type="component" value="Unassembled WGS sequence"/>
</dbReference>
<evidence type="ECO:0000313" key="3">
    <source>
        <dbReference type="Proteomes" id="UP001219956"/>
    </source>
</evidence>
<dbReference type="InterPro" id="IPR036065">
    <property type="entry name" value="BolA-like_sf"/>
</dbReference>
<evidence type="ECO:0000256" key="1">
    <source>
        <dbReference type="RuleBase" id="RU003860"/>
    </source>
</evidence>
<dbReference type="PANTHER" id="PTHR46230:SF7">
    <property type="entry name" value="BOLA-LIKE PROTEIN 1"/>
    <property type="match status" value="1"/>
</dbReference>
<comment type="caution">
    <text evidence="2">The sequence shown here is derived from an EMBL/GenBank/DDBJ whole genome shotgun (WGS) entry which is preliminary data.</text>
</comment>
<reference evidence="2 3" key="1">
    <citation type="submission" date="2023-01" db="EMBL/GenBank/DDBJ databases">
        <title>Novel species of the genus Vogesella isolated from rivers.</title>
        <authorList>
            <person name="Lu H."/>
        </authorList>
    </citation>
    <scope>NUCLEOTIDE SEQUENCE [LARGE SCALE GENOMIC DNA]</scope>
    <source>
        <strain evidence="2 3">DC21W</strain>
    </source>
</reference>
<dbReference type="Pfam" id="PF01722">
    <property type="entry name" value="BolA"/>
    <property type="match status" value="1"/>
</dbReference>
<dbReference type="RefSeq" id="WP_272751951.1">
    <property type="nucleotide sequence ID" value="NZ_JAQQLF010000011.1"/>
</dbReference>
<dbReference type="InterPro" id="IPR002634">
    <property type="entry name" value="BolA"/>
</dbReference>
<protein>
    <submittedName>
        <fullName evidence="2">BolA family transcriptional regulator</fullName>
    </submittedName>
</protein>
<comment type="similarity">
    <text evidence="1">Belongs to the BolA/IbaG family.</text>
</comment>
<organism evidence="2 3">
    <name type="scientific">Vogesella aquatica</name>
    <dbReference type="NCBI Taxonomy" id="2984206"/>
    <lineage>
        <taxon>Bacteria</taxon>
        <taxon>Pseudomonadati</taxon>
        <taxon>Pseudomonadota</taxon>
        <taxon>Betaproteobacteria</taxon>
        <taxon>Neisseriales</taxon>
        <taxon>Chromobacteriaceae</taxon>
        <taxon>Vogesella</taxon>
    </lineage>
</organism>
<dbReference type="EMBL" id="JAQQLF010000011">
    <property type="protein sequence ID" value="MDC7717637.1"/>
    <property type="molecule type" value="Genomic_DNA"/>
</dbReference>
<dbReference type="PIRSF" id="PIRSF003113">
    <property type="entry name" value="BolA"/>
    <property type="match status" value="1"/>
</dbReference>
<accession>A0ABT5IYL0</accession>
<dbReference type="PANTHER" id="PTHR46230">
    <property type="match status" value="1"/>
</dbReference>
<gene>
    <name evidence="2" type="ORF">PQU95_10480</name>
</gene>